<evidence type="ECO:0000313" key="2">
    <source>
        <dbReference type="EMBL" id="ABX27129.1"/>
    </source>
</evidence>
<dbReference type="AlphaFoldDB" id="A8YV41"/>
<protein>
    <recommendedName>
        <fullName evidence="4">DegV family protein</fullName>
    </recommendedName>
</protein>
<evidence type="ECO:0000313" key="3">
    <source>
        <dbReference type="Proteomes" id="UP000000790"/>
    </source>
</evidence>
<evidence type="ECO:0008006" key="4">
    <source>
        <dbReference type="Google" id="ProtNLM"/>
    </source>
</evidence>
<dbReference type="EMBL" id="CP000517">
    <property type="protein sequence ID" value="ABX27129.1"/>
    <property type="molecule type" value="Genomic_DNA"/>
</dbReference>
<evidence type="ECO:0000256" key="1">
    <source>
        <dbReference type="ARBA" id="ARBA00023121"/>
    </source>
</evidence>
<dbReference type="Proteomes" id="UP000000790">
    <property type="component" value="Chromosome"/>
</dbReference>
<organism evidence="2 3">
    <name type="scientific">Lactobacillus helveticus (strain DPC 4571)</name>
    <dbReference type="NCBI Taxonomy" id="405566"/>
    <lineage>
        <taxon>Bacteria</taxon>
        <taxon>Bacillati</taxon>
        <taxon>Bacillota</taxon>
        <taxon>Bacilli</taxon>
        <taxon>Lactobacillales</taxon>
        <taxon>Lactobacillaceae</taxon>
        <taxon>Lactobacillus</taxon>
    </lineage>
</organism>
<proteinExistence type="predicted"/>
<accession>A8YV41</accession>
<reference evidence="2 3" key="1">
    <citation type="journal article" date="2008" name="J. Bacteriol.">
        <title>Genome sequence of Lactobacillus helveticus: an organism distinguished by selective gene loss and IS element expansion.</title>
        <authorList>
            <person name="Callanan M."/>
            <person name="Kaleta P."/>
            <person name="O'Callaghan J."/>
            <person name="O'Sullivan O."/>
            <person name="Jordan K."/>
            <person name="McAuliffe O."/>
            <person name="Sangrador-Vegas A."/>
            <person name="Slattery L."/>
            <person name="Fitzgerald G.F."/>
            <person name="Beresford T."/>
            <person name="Ross R.P."/>
        </authorList>
    </citation>
    <scope>NUCLEOTIDE SEQUENCE [LARGE SCALE GENOMIC DNA]</scope>
    <source>
        <strain evidence="2 3">DPC 4571</strain>
    </source>
</reference>
<dbReference type="GO" id="GO:0008289">
    <property type="term" value="F:lipid binding"/>
    <property type="evidence" value="ECO:0007669"/>
    <property type="project" value="UniProtKB-KW"/>
</dbReference>
<dbReference type="PROSITE" id="PS51482">
    <property type="entry name" value="DEGV"/>
    <property type="match status" value="1"/>
</dbReference>
<name>A8YV41_LACH4</name>
<sequence length="283" mass="31419">MNTLLKIMTDSSVQLTEEEIKKYDITVVPLSVTIDGKTYVDGVDITRRDFIERMDEDSDVPKTSQPPIGRFVETIKKLTADGSEVLGIFLAKSLSGTIDAAKQAAQMVPDAKVVCHDSGYTDRSEGYEVIAAAQDAQAGKSIDEILDHLKKMEDNMYLEMMIPDLTNIVKGGRLGKLASRVVSMLNIRISLQMKNGKVLVPKKGRGKKFTEKFNDMLVEQLKELGDQVKQVGISYVDTLDDMEKLAARFKEVNPNVDILIRKTSPIIITHAGHGAYAVMFYTE</sequence>
<dbReference type="InterPro" id="IPR050270">
    <property type="entry name" value="DegV_domain_contain"/>
</dbReference>
<dbReference type="InterPro" id="IPR003797">
    <property type="entry name" value="DegV"/>
</dbReference>
<keyword evidence="1" id="KW-0446">Lipid-binding</keyword>
<dbReference type="KEGG" id="lhe:lhv_1068"/>
<dbReference type="Gene3D" id="3.40.50.10170">
    <property type="match status" value="1"/>
</dbReference>
<gene>
    <name evidence="2" type="ordered locus">lhv_1068</name>
</gene>
<dbReference type="eggNOG" id="COG1307">
    <property type="taxonomic scope" value="Bacteria"/>
</dbReference>
<dbReference type="PANTHER" id="PTHR33434:SF8">
    <property type="entry name" value="DEGV DOMAIN-CONTAINING PROTEIN SPR1019"/>
    <property type="match status" value="1"/>
</dbReference>
<dbReference type="HOGENOM" id="CLU_048251_3_2_9"/>
<dbReference type="PANTHER" id="PTHR33434">
    <property type="entry name" value="DEGV DOMAIN-CONTAINING PROTEIN DR_1986-RELATED"/>
    <property type="match status" value="1"/>
</dbReference>
<dbReference type="Gene3D" id="3.30.1180.10">
    <property type="match status" value="1"/>
</dbReference>
<dbReference type="InterPro" id="IPR043168">
    <property type="entry name" value="DegV_C"/>
</dbReference>
<dbReference type="NCBIfam" id="TIGR00762">
    <property type="entry name" value="DegV"/>
    <property type="match status" value="1"/>
</dbReference>
<dbReference type="Pfam" id="PF02645">
    <property type="entry name" value="DegV"/>
    <property type="match status" value="1"/>
</dbReference>
<dbReference type="SUPFAM" id="SSF82549">
    <property type="entry name" value="DAK1/DegV-like"/>
    <property type="match status" value="1"/>
</dbReference>